<proteinExistence type="predicted"/>
<feature type="region of interest" description="Disordered" evidence="1">
    <location>
        <begin position="358"/>
        <end position="377"/>
    </location>
</feature>
<feature type="region of interest" description="Disordered" evidence="1">
    <location>
        <begin position="13"/>
        <end position="39"/>
    </location>
</feature>
<gene>
    <name evidence="2" type="ORF">DFH08DRAFT_508053</name>
</gene>
<comment type="caution">
    <text evidence="2">The sequence shown here is derived from an EMBL/GenBank/DDBJ whole genome shotgun (WGS) entry which is preliminary data.</text>
</comment>
<reference evidence="2" key="1">
    <citation type="submission" date="2023-03" db="EMBL/GenBank/DDBJ databases">
        <title>Massive genome expansion in bonnet fungi (Mycena s.s.) driven by repeated elements and novel gene families across ecological guilds.</title>
        <authorList>
            <consortium name="Lawrence Berkeley National Laboratory"/>
            <person name="Harder C.B."/>
            <person name="Miyauchi S."/>
            <person name="Viragh M."/>
            <person name="Kuo A."/>
            <person name="Thoen E."/>
            <person name="Andreopoulos B."/>
            <person name="Lu D."/>
            <person name="Skrede I."/>
            <person name="Drula E."/>
            <person name="Henrissat B."/>
            <person name="Morin E."/>
            <person name="Kohler A."/>
            <person name="Barry K."/>
            <person name="LaButti K."/>
            <person name="Morin E."/>
            <person name="Salamov A."/>
            <person name="Lipzen A."/>
            <person name="Mereny Z."/>
            <person name="Hegedus B."/>
            <person name="Baldrian P."/>
            <person name="Stursova M."/>
            <person name="Weitz H."/>
            <person name="Taylor A."/>
            <person name="Grigoriev I.V."/>
            <person name="Nagy L.G."/>
            <person name="Martin F."/>
            <person name="Kauserud H."/>
        </authorList>
    </citation>
    <scope>NUCLEOTIDE SEQUENCE</scope>
    <source>
        <strain evidence="2">CBHHK002</strain>
    </source>
</reference>
<evidence type="ECO:0000313" key="3">
    <source>
        <dbReference type="Proteomes" id="UP001218218"/>
    </source>
</evidence>
<evidence type="ECO:0000313" key="2">
    <source>
        <dbReference type="EMBL" id="KAJ7355778.1"/>
    </source>
</evidence>
<feature type="compositionally biased region" description="Basic and acidic residues" evidence="1">
    <location>
        <begin position="75"/>
        <end position="86"/>
    </location>
</feature>
<feature type="compositionally biased region" description="Pro residues" evidence="1">
    <location>
        <begin position="24"/>
        <end position="35"/>
    </location>
</feature>
<dbReference type="Proteomes" id="UP001218218">
    <property type="component" value="Unassembled WGS sequence"/>
</dbReference>
<sequence>MDTKHKVFAAPRTQQVAQVAPRWTPAPYPATPRAPTPDYSELDALPALVPVGPASAFIFPAGADTAELERAITKHDQQEADRRAREAANNTEQYRRARRRIEIREEQEAAFWAEDAKKRADFKAQRIQSGQQFLHLAAAEMLRVNQELSDMGDSASRKRQDLLRELLNSCPLDKIHPRPPTTPSVKRKSSEQASSSDSPRAAKRSSEQASSSNPPRAAKRSSEQASSSDSPRGAAKRSSEQTSSSDSPRASKRACHVAMIQSEADYEAILGSGKFADEFKAKSNVPLIQGLGCADCYNTDRPCVAWDRKNSISTGSPKARCVLCITRKKKCTVDDAPAHQAITTSFIKYHNSKIVGLVGQDREDTDPSSKRTGSPEA</sequence>
<evidence type="ECO:0000256" key="1">
    <source>
        <dbReference type="SAM" id="MobiDB-lite"/>
    </source>
</evidence>
<feature type="region of interest" description="Disordered" evidence="1">
    <location>
        <begin position="168"/>
        <end position="254"/>
    </location>
</feature>
<keyword evidence="3" id="KW-1185">Reference proteome</keyword>
<feature type="region of interest" description="Disordered" evidence="1">
    <location>
        <begin position="75"/>
        <end position="100"/>
    </location>
</feature>
<accession>A0AAD7ADL9</accession>
<dbReference type="EMBL" id="JARIHO010000009">
    <property type="protein sequence ID" value="KAJ7355778.1"/>
    <property type="molecule type" value="Genomic_DNA"/>
</dbReference>
<protein>
    <submittedName>
        <fullName evidence="2">Uncharacterized protein</fullName>
    </submittedName>
</protein>
<name>A0AAD7ADL9_9AGAR</name>
<feature type="compositionally biased region" description="Basic and acidic residues" evidence="1">
    <location>
        <begin position="360"/>
        <end position="369"/>
    </location>
</feature>
<organism evidence="2 3">
    <name type="scientific">Mycena albidolilacea</name>
    <dbReference type="NCBI Taxonomy" id="1033008"/>
    <lineage>
        <taxon>Eukaryota</taxon>
        <taxon>Fungi</taxon>
        <taxon>Dikarya</taxon>
        <taxon>Basidiomycota</taxon>
        <taxon>Agaricomycotina</taxon>
        <taxon>Agaricomycetes</taxon>
        <taxon>Agaricomycetidae</taxon>
        <taxon>Agaricales</taxon>
        <taxon>Marasmiineae</taxon>
        <taxon>Mycenaceae</taxon>
        <taxon>Mycena</taxon>
    </lineage>
</organism>
<dbReference type="AlphaFoldDB" id="A0AAD7ADL9"/>